<sequence length="275" mass="31792">MSSQHIPAWQRIKIKQTQTDENKAEAGFDEEDPLNITTHLATGSLTRREKQRLIKGDQNASRVAKKKAKTTNRKKEKLAKDVRSEIKRKTVLKDQLRYLIDFYLEKSSERLPDAIQNSENVKTNYSEEKLHKAGSDGNSGVVDVWKFSKQKQNWLIKHFCDLEEIPVAYDDLIILYFKDLKGEGLKQSISERCRGKVKEWNDYVQLEMDKIKAIVDGKEMESEQSKEGDEEEKKTDKAKEVEQALQIPPNRDIAQRCLKLLEAWDSAAELQLLSI</sequence>
<dbReference type="PANTHER" id="PTHR22306:SF2">
    <property type="entry name" value="CHROMOSOME 7 OPEN READING FRAME 50"/>
    <property type="match status" value="1"/>
</dbReference>
<feature type="domain" description="WKF" evidence="2">
    <location>
        <begin position="97"/>
        <end position="194"/>
    </location>
</feature>
<accession>A0A7G3ZLU5</accession>
<reference evidence="3 4" key="1">
    <citation type="submission" date="2020-06" db="EMBL/GenBank/DDBJ databases">
        <title>The yeast mating-type switching endonuclease HO is a domesticated member of an unorthodox homing genetic element family.</title>
        <authorList>
            <person name="Coughlan A.Y."/>
            <person name="Lombardi L."/>
            <person name="Braun-Galleani S."/>
            <person name="Martos A.R."/>
            <person name="Galeote V."/>
            <person name="Bigey F."/>
            <person name="Dequin S."/>
            <person name="Byrne K.P."/>
            <person name="Wolfe K.H."/>
        </authorList>
    </citation>
    <scope>NUCLEOTIDE SEQUENCE [LARGE SCALE GENOMIC DNA]</scope>
    <source>
        <strain evidence="3 4">CBS764</strain>
    </source>
</reference>
<dbReference type="EMBL" id="CP059252">
    <property type="protein sequence ID" value="QLL34481.1"/>
    <property type="molecule type" value="Genomic_DNA"/>
</dbReference>
<feature type="region of interest" description="Disordered" evidence="1">
    <location>
        <begin position="54"/>
        <end position="74"/>
    </location>
</feature>
<organism evidence="3 4">
    <name type="scientific">Torulaspora globosa</name>
    <dbReference type="NCBI Taxonomy" id="48254"/>
    <lineage>
        <taxon>Eukaryota</taxon>
        <taxon>Fungi</taxon>
        <taxon>Dikarya</taxon>
        <taxon>Ascomycota</taxon>
        <taxon>Saccharomycotina</taxon>
        <taxon>Saccharomycetes</taxon>
        <taxon>Saccharomycetales</taxon>
        <taxon>Saccharomycetaceae</taxon>
        <taxon>Torulaspora</taxon>
    </lineage>
</organism>
<dbReference type="AlphaFoldDB" id="A0A7G3ZLU5"/>
<name>A0A7G3ZLU5_9SACH</name>
<dbReference type="PANTHER" id="PTHR22306">
    <property type="entry name" value="CHROMOSOME 7 OPEN READING FRAME 50"/>
    <property type="match status" value="1"/>
</dbReference>
<proteinExistence type="predicted"/>
<feature type="compositionally biased region" description="Basic residues" evidence="1">
    <location>
        <begin position="63"/>
        <end position="74"/>
    </location>
</feature>
<feature type="region of interest" description="Disordered" evidence="1">
    <location>
        <begin position="217"/>
        <end position="247"/>
    </location>
</feature>
<dbReference type="Pfam" id="PF10180">
    <property type="entry name" value="WKF"/>
    <property type="match status" value="1"/>
</dbReference>
<feature type="compositionally biased region" description="Basic and acidic residues" evidence="1">
    <location>
        <begin position="217"/>
        <end position="242"/>
    </location>
</feature>
<dbReference type="OrthoDB" id="10261563at2759"/>
<keyword evidence="4" id="KW-1185">Reference proteome</keyword>
<evidence type="ECO:0000259" key="2">
    <source>
        <dbReference type="Pfam" id="PF10180"/>
    </source>
</evidence>
<evidence type="ECO:0000313" key="4">
    <source>
        <dbReference type="Proteomes" id="UP000515788"/>
    </source>
</evidence>
<protein>
    <recommendedName>
        <fullName evidence="2">WKF domain-containing protein</fullName>
    </recommendedName>
</protein>
<dbReference type="GeneID" id="59327722"/>
<evidence type="ECO:0000256" key="1">
    <source>
        <dbReference type="SAM" id="MobiDB-lite"/>
    </source>
</evidence>
<dbReference type="RefSeq" id="XP_037141155.1">
    <property type="nucleotide sequence ID" value="XM_037285259.1"/>
</dbReference>
<feature type="region of interest" description="Disordered" evidence="1">
    <location>
        <begin position="1"/>
        <end position="30"/>
    </location>
</feature>
<dbReference type="Proteomes" id="UP000515788">
    <property type="component" value="Chromosome 7"/>
</dbReference>
<dbReference type="KEGG" id="tgb:HG536_0G03430"/>
<gene>
    <name evidence="3" type="ORF">HG536_0G03430</name>
</gene>
<evidence type="ECO:0000313" key="3">
    <source>
        <dbReference type="EMBL" id="QLL34481.1"/>
    </source>
</evidence>
<dbReference type="InterPro" id="IPR019327">
    <property type="entry name" value="WKF"/>
</dbReference>